<proteinExistence type="inferred from homology"/>
<sequence length="249" mass="28230">MKKIVAIGGGEIGRPGYPVETTKIDKEIIRRTGKRHPKLLFIPTASSDSESYFEVVKKHFGKRLGCQTDVLYLIKKRLTNKEIKKEIFQSDIIYVGGGNTLKMMKIWRKTGVDKILKEAYQKGVVLSGVSAGAICWFRQGLSDSRRFANPKANLIKVSGLGLINAFHCPHYDSKERKTALKKMMKKISGAAIAVDNCCAMEIIDGKYRVISSKPSANAYKVYWKASKYYEEKIKKEKEWRSLKELLKKS</sequence>
<dbReference type="AlphaFoldDB" id="A0A1F7V8K5"/>
<dbReference type="Gene3D" id="3.40.50.880">
    <property type="match status" value="1"/>
</dbReference>
<name>A0A1F7V8K5_9BACT</name>
<gene>
    <name evidence="5" type="ORF">A3I40_03295</name>
</gene>
<comment type="similarity">
    <text evidence="1">Belongs to the peptidase S51 family.</text>
</comment>
<comment type="caution">
    <text evidence="5">The sequence shown here is derived from an EMBL/GenBank/DDBJ whole genome shotgun (WGS) entry which is preliminary data.</text>
</comment>
<dbReference type="EMBL" id="MGEP01000043">
    <property type="protein sequence ID" value="OGL86781.1"/>
    <property type="molecule type" value="Genomic_DNA"/>
</dbReference>
<dbReference type="InterPro" id="IPR029062">
    <property type="entry name" value="Class_I_gatase-like"/>
</dbReference>
<dbReference type="Pfam" id="PF03575">
    <property type="entry name" value="Peptidase_S51"/>
    <property type="match status" value="1"/>
</dbReference>
<keyword evidence="2" id="KW-0645">Protease</keyword>
<keyword evidence="4" id="KW-0720">Serine protease</keyword>
<evidence type="ECO:0000256" key="1">
    <source>
        <dbReference type="ARBA" id="ARBA00006534"/>
    </source>
</evidence>
<evidence type="ECO:0000256" key="2">
    <source>
        <dbReference type="ARBA" id="ARBA00022670"/>
    </source>
</evidence>
<dbReference type="InterPro" id="IPR005320">
    <property type="entry name" value="Peptidase_S51"/>
</dbReference>
<evidence type="ECO:0000256" key="3">
    <source>
        <dbReference type="ARBA" id="ARBA00022801"/>
    </source>
</evidence>
<evidence type="ECO:0000313" key="6">
    <source>
        <dbReference type="Proteomes" id="UP000178723"/>
    </source>
</evidence>
<reference evidence="5 6" key="1">
    <citation type="journal article" date="2016" name="Nat. Commun.">
        <title>Thousands of microbial genomes shed light on interconnected biogeochemical processes in an aquifer system.</title>
        <authorList>
            <person name="Anantharaman K."/>
            <person name="Brown C.T."/>
            <person name="Hug L.A."/>
            <person name="Sharon I."/>
            <person name="Castelle C.J."/>
            <person name="Probst A.J."/>
            <person name="Thomas B.C."/>
            <person name="Singh A."/>
            <person name="Wilkins M.J."/>
            <person name="Karaoz U."/>
            <person name="Brodie E.L."/>
            <person name="Williams K.H."/>
            <person name="Hubbard S.S."/>
            <person name="Banfield J.F."/>
        </authorList>
    </citation>
    <scope>NUCLEOTIDE SEQUENCE [LARGE SCALE GENOMIC DNA]</scope>
</reference>
<accession>A0A1F7V8K5</accession>
<dbReference type="GO" id="GO:0006508">
    <property type="term" value="P:proteolysis"/>
    <property type="evidence" value="ECO:0007669"/>
    <property type="project" value="UniProtKB-KW"/>
</dbReference>
<evidence type="ECO:0000313" key="5">
    <source>
        <dbReference type="EMBL" id="OGL86781.1"/>
    </source>
</evidence>
<evidence type="ECO:0000256" key="4">
    <source>
        <dbReference type="ARBA" id="ARBA00022825"/>
    </source>
</evidence>
<organism evidence="5 6">
    <name type="scientific">Candidatus Uhrbacteria bacterium RIFCSPLOWO2_02_FULL_48_12</name>
    <dbReference type="NCBI Taxonomy" id="1802407"/>
    <lineage>
        <taxon>Bacteria</taxon>
        <taxon>Candidatus Uhriibacteriota</taxon>
    </lineage>
</organism>
<dbReference type="GO" id="GO:0008236">
    <property type="term" value="F:serine-type peptidase activity"/>
    <property type="evidence" value="ECO:0007669"/>
    <property type="project" value="UniProtKB-KW"/>
</dbReference>
<dbReference type="PANTHER" id="PTHR20842">
    <property type="entry name" value="PROTEASE S51 ALPHA-ASPARTYL DIPEPTIDASE"/>
    <property type="match status" value="1"/>
</dbReference>
<dbReference type="CDD" id="cd03146">
    <property type="entry name" value="GAT1_Peptidase_E"/>
    <property type="match status" value="1"/>
</dbReference>
<dbReference type="SUPFAM" id="SSF52317">
    <property type="entry name" value="Class I glutamine amidotransferase-like"/>
    <property type="match status" value="1"/>
</dbReference>
<evidence type="ECO:0008006" key="7">
    <source>
        <dbReference type="Google" id="ProtNLM"/>
    </source>
</evidence>
<protein>
    <recommendedName>
        <fullName evidence="7">Peptidase E</fullName>
    </recommendedName>
</protein>
<dbReference type="PANTHER" id="PTHR20842:SF0">
    <property type="entry name" value="ALPHA-ASPARTYL DIPEPTIDASE"/>
    <property type="match status" value="1"/>
</dbReference>
<keyword evidence="3" id="KW-0378">Hydrolase</keyword>
<dbReference type="Proteomes" id="UP000178723">
    <property type="component" value="Unassembled WGS sequence"/>
</dbReference>